<dbReference type="InterPro" id="IPR001810">
    <property type="entry name" value="F-box_dom"/>
</dbReference>
<evidence type="ECO:0000313" key="4">
    <source>
        <dbReference type="Proteomes" id="UP000886885"/>
    </source>
</evidence>
<dbReference type="InterPro" id="IPR055290">
    <property type="entry name" value="At3g26010-like"/>
</dbReference>
<dbReference type="GO" id="GO:0009733">
    <property type="term" value="P:response to auxin"/>
    <property type="evidence" value="ECO:0007669"/>
    <property type="project" value="InterPro"/>
</dbReference>
<dbReference type="PANTHER" id="PTHR35546:SF25">
    <property type="entry name" value="F-BOX DOMAIN-CONTAINING PROTEIN"/>
    <property type="match status" value="1"/>
</dbReference>
<dbReference type="EMBL" id="JAAWWB010000019">
    <property type="protein sequence ID" value="KAG6760610.1"/>
    <property type="molecule type" value="Genomic_DNA"/>
</dbReference>
<dbReference type="OrthoDB" id="605328at2759"/>
<dbReference type="AlphaFoldDB" id="A0A8X8CNG1"/>
<sequence>MDRNLSSGPSGRTGQAIMIMDEKDIMIEILHRLPLKSLLISKCVCRLWNHLISDPIFISNYSRRNPQHHVSGFFLQKFLFLEQYSKLEFITCEGQDDAAPEPSLCFIEDDQGVCIQHSCNGLLLCSSFRCHEDDRKYYISLFDPHMAAIFFDIGSHIIGNIPNTHYKIICVCDSNAIKMYDSAIGSWRVSGNHQVSPHVLLFKRGVFLNRALHWISRGALALRFDIELERMLTMPMPPIPEGRSERRLGYFGESGGHLCLIEINGPITTCFDVMRMESDYSGWSVRYRVDLSRIASSFPSMVRNNVQGIHRYLFSILHLADRSQVGEDESSMWLHIPGTFISYNLKDGKWSKLQSILYQINKIEEGGKLVAHGGSAPEKVPRGFLAVYVGAEQRRFVIPLSCLSTPEFVGLMDKVAEEFGYDSQEGGLHIPCEEEDFEEILLRCLRLQRDKASSN</sequence>
<proteinExistence type="inferred from homology"/>
<keyword evidence="4" id="KW-1185">Reference proteome</keyword>
<gene>
    <name evidence="3" type="ORF">POTOM_037133</name>
</gene>
<dbReference type="Pfam" id="PF02519">
    <property type="entry name" value="Auxin_inducible"/>
    <property type="match status" value="1"/>
</dbReference>
<dbReference type="InterPro" id="IPR003676">
    <property type="entry name" value="SAUR_fam"/>
</dbReference>
<feature type="domain" description="F-box" evidence="2">
    <location>
        <begin position="24"/>
        <end position="61"/>
    </location>
</feature>
<name>A0A8X8CNG1_POPTO</name>
<organism evidence="3 4">
    <name type="scientific">Populus tomentosa</name>
    <name type="common">Chinese white poplar</name>
    <dbReference type="NCBI Taxonomy" id="118781"/>
    <lineage>
        <taxon>Eukaryota</taxon>
        <taxon>Viridiplantae</taxon>
        <taxon>Streptophyta</taxon>
        <taxon>Embryophyta</taxon>
        <taxon>Tracheophyta</taxon>
        <taxon>Spermatophyta</taxon>
        <taxon>Magnoliopsida</taxon>
        <taxon>eudicotyledons</taxon>
        <taxon>Gunneridae</taxon>
        <taxon>Pentapetalae</taxon>
        <taxon>rosids</taxon>
        <taxon>fabids</taxon>
        <taxon>Malpighiales</taxon>
        <taxon>Salicaceae</taxon>
        <taxon>Saliceae</taxon>
        <taxon>Populus</taxon>
    </lineage>
</organism>
<comment type="caution">
    <text evidence="3">The sequence shown here is derived from an EMBL/GenBank/DDBJ whole genome shotgun (WGS) entry which is preliminary data.</text>
</comment>
<evidence type="ECO:0000313" key="3">
    <source>
        <dbReference type="EMBL" id="KAG6760610.1"/>
    </source>
</evidence>
<accession>A0A8X8CNG1</accession>
<dbReference type="Proteomes" id="UP000886885">
    <property type="component" value="Chromosome 10A"/>
</dbReference>
<dbReference type="SMART" id="SM00256">
    <property type="entry name" value="FBOX"/>
    <property type="match status" value="1"/>
</dbReference>
<protein>
    <recommendedName>
        <fullName evidence="2">F-box domain-containing protein</fullName>
    </recommendedName>
</protein>
<reference evidence="3" key="1">
    <citation type="journal article" date="2020" name="bioRxiv">
        <title>Hybrid origin of Populus tomentosa Carr. identified through genome sequencing and phylogenomic analysis.</title>
        <authorList>
            <person name="An X."/>
            <person name="Gao K."/>
            <person name="Chen Z."/>
            <person name="Li J."/>
            <person name="Yang X."/>
            <person name="Yang X."/>
            <person name="Zhou J."/>
            <person name="Guo T."/>
            <person name="Zhao T."/>
            <person name="Huang S."/>
            <person name="Miao D."/>
            <person name="Khan W.U."/>
            <person name="Rao P."/>
            <person name="Ye M."/>
            <person name="Lei B."/>
            <person name="Liao W."/>
            <person name="Wang J."/>
            <person name="Ji L."/>
            <person name="Li Y."/>
            <person name="Guo B."/>
            <person name="Mustafa N.S."/>
            <person name="Li S."/>
            <person name="Yun Q."/>
            <person name="Keller S.R."/>
            <person name="Mao J."/>
            <person name="Zhang R."/>
            <person name="Strauss S.H."/>
        </authorList>
    </citation>
    <scope>NUCLEOTIDE SEQUENCE</scope>
    <source>
        <strain evidence="3">GM15</strain>
        <tissue evidence="3">Leaf</tissue>
    </source>
</reference>
<evidence type="ECO:0000259" key="2">
    <source>
        <dbReference type="SMART" id="SM00256"/>
    </source>
</evidence>
<comment type="similarity">
    <text evidence="1">Belongs to the ARG7 family.</text>
</comment>
<dbReference type="Pfam" id="PF00646">
    <property type="entry name" value="F-box"/>
    <property type="match status" value="1"/>
</dbReference>
<evidence type="ECO:0000256" key="1">
    <source>
        <dbReference type="ARBA" id="ARBA00006974"/>
    </source>
</evidence>
<dbReference type="PANTHER" id="PTHR35546">
    <property type="entry name" value="F-BOX PROTEIN INTERACTION DOMAIN PROTEIN-RELATED"/>
    <property type="match status" value="1"/>
</dbReference>